<dbReference type="Gene3D" id="3.40.630.30">
    <property type="match status" value="1"/>
</dbReference>
<dbReference type="AlphaFoldDB" id="A0A1Y6G262"/>
<keyword evidence="3" id="KW-0808">Transferase</keyword>
<dbReference type="OrthoDB" id="6400338at2"/>
<dbReference type="EMBL" id="FXWH01000003">
    <property type="protein sequence ID" value="SMQ80419.1"/>
    <property type="molecule type" value="Genomic_DNA"/>
</dbReference>
<gene>
    <name evidence="3" type="ORF">SAMN06297229_2179</name>
</gene>
<proteinExistence type="predicted"/>
<organism evidence="3 4">
    <name type="scientific">Pseudidiomarina planktonica</name>
    <dbReference type="NCBI Taxonomy" id="1323738"/>
    <lineage>
        <taxon>Bacteria</taxon>
        <taxon>Pseudomonadati</taxon>
        <taxon>Pseudomonadota</taxon>
        <taxon>Gammaproteobacteria</taxon>
        <taxon>Alteromonadales</taxon>
        <taxon>Idiomarinaceae</taxon>
        <taxon>Pseudidiomarina</taxon>
    </lineage>
</organism>
<evidence type="ECO:0000313" key="4">
    <source>
        <dbReference type="Proteomes" id="UP000194450"/>
    </source>
</evidence>
<dbReference type="Pfam" id="PF13302">
    <property type="entry name" value="Acetyltransf_3"/>
    <property type="match status" value="1"/>
</dbReference>
<protein>
    <submittedName>
        <fullName evidence="3">Protein N-acetyltransferase, RimJ/RimL family</fullName>
    </submittedName>
</protein>
<evidence type="ECO:0000256" key="1">
    <source>
        <dbReference type="SAM" id="SignalP"/>
    </source>
</evidence>
<feature type="chain" id="PRO_5012418753" evidence="1">
    <location>
        <begin position="29"/>
        <end position="223"/>
    </location>
</feature>
<dbReference type="GO" id="GO:0016747">
    <property type="term" value="F:acyltransferase activity, transferring groups other than amino-acyl groups"/>
    <property type="evidence" value="ECO:0007669"/>
    <property type="project" value="InterPro"/>
</dbReference>
<keyword evidence="4" id="KW-1185">Reference proteome</keyword>
<accession>A0A1Y6G262</accession>
<dbReference type="Proteomes" id="UP000194450">
    <property type="component" value="Unassembled WGS sequence"/>
</dbReference>
<reference evidence="4" key="1">
    <citation type="submission" date="2017-04" db="EMBL/GenBank/DDBJ databases">
        <authorList>
            <person name="Varghese N."/>
            <person name="Submissions S."/>
        </authorList>
    </citation>
    <scope>NUCLEOTIDE SEQUENCE [LARGE SCALE GENOMIC DNA]</scope>
</reference>
<dbReference type="InterPro" id="IPR000182">
    <property type="entry name" value="GNAT_dom"/>
</dbReference>
<name>A0A1Y6G262_9GAMM</name>
<dbReference type="InterPro" id="IPR016181">
    <property type="entry name" value="Acyl_CoA_acyltransferase"/>
</dbReference>
<feature type="domain" description="N-acetyltransferase" evidence="2">
    <location>
        <begin position="49"/>
        <end position="203"/>
    </location>
</feature>
<evidence type="ECO:0000259" key="2">
    <source>
        <dbReference type="Pfam" id="PF13302"/>
    </source>
</evidence>
<evidence type="ECO:0000313" key="3">
    <source>
        <dbReference type="EMBL" id="SMQ80419.1"/>
    </source>
</evidence>
<sequence length="223" mass="25379">MKSTVAALRLFRVTLALMLSLFIGTANAAEFWQSEWQPPAGFSGEHYEFAPLREENAKQFFGAYESNPEALRNRLGWGWPPVIPDEDQNAELVRFHQNQHDAENAFTYLIASRDRRDVKRLVGAVYLVPVLRERQGVPGLMASQFQAELSWWLTDAAREQAHYEHFLTGLFAWLQQESPWQSLLIPVSRANTPALLALENAGFSPIATDNDENIAFYELRLGN</sequence>
<feature type="signal peptide" evidence="1">
    <location>
        <begin position="1"/>
        <end position="28"/>
    </location>
</feature>
<keyword evidence="1" id="KW-0732">Signal</keyword>
<dbReference type="RefSeq" id="WP_086435312.1">
    <property type="nucleotide sequence ID" value="NZ_FXWH01000003.1"/>
</dbReference>
<dbReference type="SUPFAM" id="SSF55729">
    <property type="entry name" value="Acyl-CoA N-acyltransferases (Nat)"/>
    <property type="match status" value="1"/>
</dbReference>